<evidence type="ECO:0000256" key="1">
    <source>
        <dbReference type="ARBA" id="ARBA00023224"/>
    </source>
</evidence>
<dbReference type="InterPro" id="IPR004090">
    <property type="entry name" value="Chemotax_Me-accpt_rcpt"/>
</dbReference>
<name>A0ABY7THR6_9SPHN</name>
<dbReference type="Proteomes" id="UP001220395">
    <property type="component" value="Chromosome"/>
</dbReference>
<dbReference type="Gene3D" id="6.10.250.3200">
    <property type="match status" value="1"/>
</dbReference>
<gene>
    <name evidence="5" type="ORF">PQ455_14065</name>
</gene>
<keyword evidence="6" id="KW-1185">Reference proteome</keyword>
<dbReference type="Gene3D" id="3.30.450.20">
    <property type="entry name" value="PAS domain"/>
    <property type="match status" value="1"/>
</dbReference>
<dbReference type="CDD" id="cd18773">
    <property type="entry name" value="PDC1_HK_sensor"/>
    <property type="match status" value="1"/>
</dbReference>
<dbReference type="EMBL" id="CP117411">
    <property type="protein sequence ID" value="WCT72753.1"/>
    <property type="molecule type" value="Genomic_DNA"/>
</dbReference>
<comment type="similarity">
    <text evidence="2">Belongs to the methyl-accepting chemotaxis (MCP) protein family.</text>
</comment>
<dbReference type="PRINTS" id="PR00260">
    <property type="entry name" value="CHEMTRNSDUCR"/>
</dbReference>
<feature type="domain" description="Methyl-accepting transducer" evidence="4">
    <location>
        <begin position="26"/>
        <end position="76"/>
    </location>
</feature>
<evidence type="ECO:0000256" key="3">
    <source>
        <dbReference type="PROSITE-ProRule" id="PRU00284"/>
    </source>
</evidence>
<evidence type="ECO:0000256" key="2">
    <source>
        <dbReference type="ARBA" id="ARBA00029447"/>
    </source>
</evidence>
<reference evidence="5 6" key="1">
    <citation type="submission" date="2023-02" db="EMBL/GenBank/DDBJ databases">
        <title>Genome sequence of Sphingomonas naphthae.</title>
        <authorList>
            <person name="Kim S."/>
            <person name="Heo J."/>
            <person name="Kwon S.-W."/>
        </authorList>
    </citation>
    <scope>NUCLEOTIDE SEQUENCE [LARGE SCALE GENOMIC DNA]</scope>
    <source>
        <strain evidence="5 6">KACC 18716</strain>
    </source>
</reference>
<evidence type="ECO:0000259" key="4">
    <source>
        <dbReference type="PROSITE" id="PS50111"/>
    </source>
</evidence>
<sequence>MPRRIRSLLTMLDQDVQAYAAQSAAIAGRTNLLALNATIEAARSGAAGRGFSVVAQEVKALAGQAKTSAAAFRADVLDRIALGARIADELVAEVEGAALVDLAQAIAQNIVRNIFARSVDLRMIATDGAVTGAMANGEADAIEAANERLRALLRFSPFYLNAFVADTAGKVRLYSDPAARVRSADLSGAPQFNRALASTDPDAWFTDEVWANPWSDNHVVLVLVAPVRHAGRVVGVAYVEYDWQRVVGDILTASAAEREQAERHRTITILDGGDRVVATTGAHRFGTHLHLPDPLSSPLVSRDDSIIAQARARPMHGFDGLGLRCVIEQPVSDEETIAGMLRDKALS</sequence>
<accession>A0ABY7THR6</accession>
<dbReference type="SUPFAM" id="SSF58104">
    <property type="entry name" value="Methyl-accepting chemotaxis protein (MCP) signaling domain"/>
    <property type="match status" value="1"/>
</dbReference>
<proteinExistence type="inferred from homology"/>
<protein>
    <submittedName>
        <fullName evidence="5">Methyl-accepting chemotaxis protein</fullName>
    </submittedName>
</protein>
<dbReference type="PANTHER" id="PTHR32089:SF112">
    <property type="entry name" value="LYSOZYME-LIKE PROTEIN-RELATED"/>
    <property type="match status" value="1"/>
</dbReference>
<keyword evidence="1 3" id="KW-0807">Transducer</keyword>
<organism evidence="5 6">
    <name type="scientific">Sphingomonas naphthae</name>
    <dbReference type="NCBI Taxonomy" id="1813468"/>
    <lineage>
        <taxon>Bacteria</taxon>
        <taxon>Pseudomonadati</taxon>
        <taxon>Pseudomonadota</taxon>
        <taxon>Alphaproteobacteria</taxon>
        <taxon>Sphingomonadales</taxon>
        <taxon>Sphingomonadaceae</taxon>
        <taxon>Sphingomonas</taxon>
    </lineage>
</organism>
<dbReference type="PANTHER" id="PTHR32089">
    <property type="entry name" value="METHYL-ACCEPTING CHEMOTAXIS PROTEIN MCPB"/>
    <property type="match status" value="1"/>
</dbReference>
<dbReference type="InterPro" id="IPR004089">
    <property type="entry name" value="MCPsignal_dom"/>
</dbReference>
<dbReference type="RefSeq" id="WP_273686723.1">
    <property type="nucleotide sequence ID" value="NZ_CP117411.1"/>
</dbReference>
<dbReference type="PROSITE" id="PS50111">
    <property type="entry name" value="CHEMOTAXIS_TRANSDUC_2"/>
    <property type="match status" value="1"/>
</dbReference>
<evidence type="ECO:0000313" key="5">
    <source>
        <dbReference type="EMBL" id="WCT72753.1"/>
    </source>
</evidence>
<dbReference type="Pfam" id="PF00015">
    <property type="entry name" value="MCPsignal"/>
    <property type="match status" value="1"/>
</dbReference>
<evidence type="ECO:0000313" key="6">
    <source>
        <dbReference type="Proteomes" id="UP001220395"/>
    </source>
</evidence>